<reference evidence="2" key="1">
    <citation type="journal article" date="2016" name="Nature">
        <title>Genome evolution in the allotetraploid frog Xenopus laevis.</title>
        <authorList>
            <person name="Session A.M."/>
            <person name="Uno Y."/>
            <person name="Kwon T."/>
            <person name="Chapman J.A."/>
            <person name="Toyoda A."/>
            <person name="Takahashi S."/>
            <person name="Fukui A."/>
            <person name="Hikosaka A."/>
            <person name="Suzuki A."/>
            <person name="Kondo M."/>
            <person name="van Heeringen S.J."/>
            <person name="Quigley I."/>
            <person name="Heinz S."/>
            <person name="Ogino H."/>
            <person name="Ochi H."/>
            <person name="Hellsten U."/>
            <person name="Lyons J.B."/>
            <person name="Simakov O."/>
            <person name="Putnam N."/>
            <person name="Stites J."/>
            <person name="Kuroki Y."/>
            <person name="Tanaka T."/>
            <person name="Michiue T."/>
            <person name="Watanabe M."/>
            <person name="Bogdanovic O."/>
            <person name="Lister R."/>
            <person name="Georgiou G."/>
            <person name="Paranjpe S.S."/>
            <person name="van Kruijsbergen I."/>
            <person name="Shu S."/>
            <person name="Carlson J."/>
            <person name="Kinoshita T."/>
            <person name="Ohta Y."/>
            <person name="Mawaribuchi S."/>
            <person name="Jenkins J."/>
            <person name="Grimwood J."/>
            <person name="Schmutz J."/>
            <person name="Mitros T."/>
            <person name="Mozaffari S.V."/>
            <person name="Suzuki Y."/>
            <person name="Haramoto Y."/>
            <person name="Yamamoto T.S."/>
            <person name="Takagi C."/>
            <person name="Heald R."/>
            <person name="Miller K."/>
            <person name="Haudenschild C."/>
            <person name="Kitzman J."/>
            <person name="Nakayama T."/>
            <person name="Izutsu Y."/>
            <person name="Robert J."/>
            <person name="Fortriede J."/>
            <person name="Burns K."/>
            <person name="Lotay V."/>
            <person name="Karimi K."/>
            <person name="Yasuoka Y."/>
            <person name="Dichmann D.S."/>
            <person name="Flajnik M.F."/>
            <person name="Houston D.W."/>
            <person name="Shendure J."/>
            <person name="DuPasquier L."/>
            <person name="Vize P.D."/>
            <person name="Zorn A.M."/>
            <person name="Ito M."/>
            <person name="Marcotte E.M."/>
            <person name="Wallingford J.B."/>
            <person name="Ito Y."/>
            <person name="Asashima M."/>
            <person name="Ueno N."/>
            <person name="Matsuda Y."/>
            <person name="Veenstra G.J."/>
            <person name="Fujiyama A."/>
            <person name="Harland R.M."/>
            <person name="Taira M."/>
            <person name="Rokhsar D.S."/>
        </authorList>
    </citation>
    <scope>NUCLEOTIDE SEQUENCE [LARGE SCALE GENOMIC DNA]</scope>
    <source>
        <strain evidence="2">J</strain>
    </source>
</reference>
<name>A0A974DY71_XENLA</name>
<evidence type="ECO:0000313" key="2">
    <source>
        <dbReference type="Proteomes" id="UP000694892"/>
    </source>
</evidence>
<dbReference type="AlphaFoldDB" id="A0A974DY71"/>
<protein>
    <submittedName>
        <fullName evidence="1">Uncharacterized protein</fullName>
    </submittedName>
</protein>
<dbReference type="Proteomes" id="UP000694892">
    <property type="component" value="Chromosome 1L"/>
</dbReference>
<dbReference type="EMBL" id="CM004466">
    <property type="protein sequence ID" value="OCU00290.1"/>
    <property type="molecule type" value="Genomic_DNA"/>
</dbReference>
<accession>A0A974DY71</accession>
<sequence>MWEGTQPVTVSHLSLSLSPVLYSAWGLGRGASCVQAKKALGPVINKITDGNDRIPASALVSSERERTQEKGFVHLLPSLNVTELCLTTVIMSHGESVNTQLLSI</sequence>
<proteinExistence type="predicted"/>
<gene>
    <name evidence="1" type="ORF">XELAEV_18006058mg</name>
</gene>
<organism evidence="1 2">
    <name type="scientific">Xenopus laevis</name>
    <name type="common">African clawed frog</name>
    <dbReference type="NCBI Taxonomy" id="8355"/>
    <lineage>
        <taxon>Eukaryota</taxon>
        <taxon>Metazoa</taxon>
        <taxon>Chordata</taxon>
        <taxon>Craniata</taxon>
        <taxon>Vertebrata</taxon>
        <taxon>Euteleostomi</taxon>
        <taxon>Amphibia</taxon>
        <taxon>Batrachia</taxon>
        <taxon>Anura</taxon>
        <taxon>Pipoidea</taxon>
        <taxon>Pipidae</taxon>
        <taxon>Xenopodinae</taxon>
        <taxon>Xenopus</taxon>
        <taxon>Xenopus</taxon>
    </lineage>
</organism>
<evidence type="ECO:0000313" key="1">
    <source>
        <dbReference type="EMBL" id="OCU00290.1"/>
    </source>
</evidence>